<protein>
    <recommendedName>
        <fullName evidence="3">spermidine synthase</fullName>
        <ecNumber evidence="3">2.5.1.16</ecNumber>
    </recommendedName>
</protein>
<dbReference type="Pfam" id="PF01564">
    <property type="entry name" value="Spermine_synth"/>
    <property type="match status" value="1"/>
</dbReference>
<dbReference type="InterPro" id="IPR030373">
    <property type="entry name" value="PABS_CS"/>
</dbReference>
<dbReference type="HAMAP" id="MF_00198">
    <property type="entry name" value="Spermidine_synth"/>
    <property type="match status" value="1"/>
</dbReference>
<evidence type="ECO:0000256" key="7">
    <source>
        <dbReference type="PROSITE-ProRule" id="PRU00354"/>
    </source>
</evidence>
<feature type="region of interest" description="Disordered" evidence="9">
    <location>
        <begin position="1"/>
        <end position="40"/>
    </location>
</feature>
<keyword evidence="12" id="KW-1185">Reference proteome</keyword>
<evidence type="ECO:0000256" key="4">
    <source>
        <dbReference type="ARBA" id="ARBA00022679"/>
    </source>
</evidence>
<dbReference type="InterPro" id="IPR001045">
    <property type="entry name" value="Spermi_synthase"/>
</dbReference>
<dbReference type="Pfam" id="PF17284">
    <property type="entry name" value="Spermine_synt_N"/>
    <property type="match status" value="1"/>
</dbReference>
<comment type="caution">
    <text evidence="11">The sequence shown here is derived from an EMBL/GenBank/DDBJ whole genome shotgun (WGS) entry which is preliminary data.</text>
</comment>
<reference evidence="11 12" key="1">
    <citation type="journal article" date="2023" name="G3 (Bethesda)">
        <title>A chromosome-length genome assembly and annotation of blackberry (Rubus argutus, cv. 'Hillquist').</title>
        <authorList>
            <person name="Bruna T."/>
            <person name="Aryal R."/>
            <person name="Dudchenko O."/>
            <person name="Sargent D.J."/>
            <person name="Mead D."/>
            <person name="Buti M."/>
            <person name="Cavallini A."/>
            <person name="Hytonen T."/>
            <person name="Andres J."/>
            <person name="Pham M."/>
            <person name="Weisz D."/>
            <person name="Mascagni F."/>
            <person name="Usai G."/>
            <person name="Natali L."/>
            <person name="Bassil N."/>
            <person name="Fernandez G.E."/>
            <person name="Lomsadze A."/>
            <person name="Armour M."/>
            <person name="Olukolu B."/>
            <person name="Poorten T."/>
            <person name="Britton C."/>
            <person name="Davik J."/>
            <person name="Ashrafi H."/>
            <person name="Aiden E.L."/>
            <person name="Borodovsky M."/>
            <person name="Worthington M."/>
        </authorList>
    </citation>
    <scope>NUCLEOTIDE SEQUENCE [LARGE SCALE GENOMIC DNA]</scope>
    <source>
        <strain evidence="11">PI 553951</strain>
    </source>
</reference>
<accession>A0AAW1XGL4</accession>
<dbReference type="NCBIfam" id="TIGR00417">
    <property type="entry name" value="speE"/>
    <property type="match status" value="1"/>
</dbReference>
<keyword evidence="4 7" id="KW-0808">Transferase</keyword>
<dbReference type="GO" id="GO:0004766">
    <property type="term" value="F:spermidine synthase activity"/>
    <property type="evidence" value="ECO:0007669"/>
    <property type="project" value="UniProtKB-EC"/>
</dbReference>
<dbReference type="PANTHER" id="PTHR11558">
    <property type="entry name" value="SPERMIDINE/SPERMINE SYNTHASE"/>
    <property type="match status" value="1"/>
</dbReference>
<keyword evidence="5 7" id="KW-0620">Polyamine biosynthesis</keyword>
<dbReference type="CDD" id="cd02440">
    <property type="entry name" value="AdoMet_MTases"/>
    <property type="match status" value="1"/>
</dbReference>
<gene>
    <name evidence="11" type="ORF">M0R45_022615</name>
</gene>
<dbReference type="EMBL" id="JBEDUW010000004">
    <property type="protein sequence ID" value="KAK9935514.1"/>
    <property type="molecule type" value="Genomic_DNA"/>
</dbReference>
<dbReference type="InterPro" id="IPR030668">
    <property type="entry name" value="Spermi_synthase_euk"/>
</dbReference>
<evidence type="ECO:0000256" key="1">
    <source>
        <dbReference type="ARBA" id="ARBA00005123"/>
    </source>
</evidence>
<evidence type="ECO:0000313" key="12">
    <source>
        <dbReference type="Proteomes" id="UP001457282"/>
    </source>
</evidence>
<dbReference type="Proteomes" id="UP001457282">
    <property type="component" value="Unassembled WGS sequence"/>
</dbReference>
<comment type="similarity">
    <text evidence="2 8">Belongs to the spermidine/spermine synthase family.</text>
</comment>
<dbReference type="InterPro" id="IPR037163">
    <property type="entry name" value="Spermidine_synt_N_sf"/>
</dbReference>
<dbReference type="PROSITE" id="PS51006">
    <property type="entry name" value="PABS_2"/>
    <property type="match status" value="1"/>
</dbReference>
<comment type="pathway">
    <text evidence="1">Amine and polyamine biosynthesis; spermidine biosynthesis; spermidine from putrescine: step 1/1.</text>
</comment>
<feature type="active site" description="Proton acceptor" evidence="7">
    <location>
        <position position="203"/>
    </location>
</feature>
<evidence type="ECO:0000259" key="10">
    <source>
        <dbReference type="PROSITE" id="PS51006"/>
    </source>
</evidence>
<dbReference type="EC" id="2.5.1.16" evidence="3"/>
<evidence type="ECO:0000256" key="9">
    <source>
        <dbReference type="SAM" id="MobiDB-lite"/>
    </source>
</evidence>
<proteinExistence type="inferred from homology"/>
<feature type="domain" description="PABS" evidence="10">
    <location>
        <begin position="47"/>
        <end position="284"/>
    </location>
</feature>
<name>A0AAW1XGL4_RUBAR</name>
<dbReference type="FunFam" id="3.40.50.150:FF:000048">
    <property type="entry name" value="Spermidine synthase 1"/>
    <property type="match status" value="1"/>
</dbReference>
<dbReference type="PANTHER" id="PTHR11558:SF11">
    <property type="entry name" value="SPERMIDINE SYNTHASE"/>
    <property type="match status" value="1"/>
</dbReference>
<dbReference type="NCBIfam" id="NF002010">
    <property type="entry name" value="PRK00811.1"/>
    <property type="match status" value="1"/>
</dbReference>
<comment type="catalytic activity">
    <reaction evidence="6">
        <text>S-adenosyl 3-(methylsulfanyl)propylamine + putrescine = S-methyl-5'-thioadenosine + spermidine + H(+)</text>
        <dbReference type="Rhea" id="RHEA:12721"/>
        <dbReference type="ChEBI" id="CHEBI:15378"/>
        <dbReference type="ChEBI" id="CHEBI:17509"/>
        <dbReference type="ChEBI" id="CHEBI:57443"/>
        <dbReference type="ChEBI" id="CHEBI:57834"/>
        <dbReference type="ChEBI" id="CHEBI:326268"/>
        <dbReference type="EC" id="2.5.1.16"/>
    </reaction>
</comment>
<evidence type="ECO:0000256" key="3">
    <source>
        <dbReference type="ARBA" id="ARBA00012455"/>
    </source>
</evidence>
<dbReference type="PIRSF" id="PIRSF000502">
    <property type="entry name" value="Spermidine_synth"/>
    <property type="match status" value="1"/>
</dbReference>
<dbReference type="FunFam" id="2.30.140.10:FF:000003">
    <property type="entry name" value="Spermidine synthase 1"/>
    <property type="match status" value="1"/>
</dbReference>
<dbReference type="InterPro" id="IPR029063">
    <property type="entry name" value="SAM-dependent_MTases_sf"/>
</dbReference>
<evidence type="ECO:0000256" key="2">
    <source>
        <dbReference type="ARBA" id="ARBA00007867"/>
    </source>
</evidence>
<dbReference type="SUPFAM" id="SSF53335">
    <property type="entry name" value="S-adenosyl-L-methionine-dependent methyltransferases"/>
    <property type="match status" value="1"/>
</dbReference>
<dbReference type="PROSITE" id="PS01330">
    <property type="entry name" value="PABS_1"/>
    <property type="match status" value="1"/>
</dbReference>
<dbReference type="AlphaFoldDB" id="A0AAW1XGL4"/>
<dbReference type="GO" id="GO:0005829">
    <property type="term" value="C:cytosol"/>
    <property type="evidence" value="ECO:0007669"/>
    <property type="project" value="TreeGrafter"/>
</dbReference>
<evidence type="ECO:0000313" key="11">
    <source>
        <dbReference type="EMBL" id="KAK9935514.1"/>
    </source>
</evidence>
<evidence type="ECO:0000256" key="5">
    <source>
        <dbReference type="ARBA" id="ARBA00023115"/>
    </source>
</evidence>
<dbReference type="Gene3D" id="3.40.50.150">
    <property type="entry name" value="Vaccinia Virus protein VP39"/>
    <property type="match status" value="1"/>
</dbReference>
<dbReference type="InterPro" id="IPR030374">
    <property type="entry name" value="PABS"/>
</dbReference>
<sequence length="335" mass="36449">MAEDGVVASADFPVKRPREEEENGASAAASMETETSKEPDSISAVIPGWFSEISPMWPGEAHSLKIEKILFQGKSDYQNVMVFQSSTYGKVLVLDGVIQLTERDECAYQEMITHLPLCSIPNPKKVLVIGGGDGGVLREVARHSSVEQIDICEIDKMVVDISKQFFPRVAIGYEDPRVTLNVGDGVAFLKAVPAGTYDAIIVDSSDPIGPAQELFEKPFFQSVANALRPGGVVCTQAESIWLHMHIIEGIVSNCRQIFKGSVNYAWTTVPTYPSGVIGFMLCSTEGPPVDFKQPVNPVDENDSSNGPLKFYNSEIHTAAFCLPSFAKKVIDSKAN</sequence>
<evidence type="ECO:0000256" key="8">
    <source>
        <dbReference type="RuleBase" id="RU003836"/>
    </source>
</evidence>
<dbReference type="InterPro" id="IPR035246">
    <property type="entry name" value="Spermidine_synt_N"/>
</dbReference>
<dbReference type="Gene3D" id="2.30.140.10">
    <property type="entry name" value="Spermidine synthase, tetramerisation domain"/>
    <property type="match status" value="1"/>
</dbReference>
<organism evidence="11 12">
    <name type="scientific">Rubus argutus</name>
    <name type="common">Southern blackberry</name>
    <dbReference type="NCBI Taxonomy" id="59490"/>
    <lineage>
        <taxon>Eukaryota</taxon>
        <taxon>Viridiplantae</taxon>
        <taxon>Streptophyta</taxon>
        <taxon>Embryophyta</taxon>
        <taxon>Tracheophyta</taxon>
        <taxon>Spermatophyta</taxon>
        <taxon>Magnoliopsida</taxon>
        <taxon>eudicotyledons</taxon>
        <taxon>Gunneridae</taxon>
        <taxon>Pentapetalae</taxon>
        <taxon>rosids</taxon>
        <taxon>fabids</taxon>
        <taxon>Rosales</taxon>
        <taxon>Rosaceae</taxon>
        <taxon>Rosoideae</taxon>
        <taxon>Rosoideae incertae sedis</taxon>
        <taxon>Rubus</taxon>
    </lineage>
</organism>
<evidence type="ECO:0000256" key="6">
    <source>
        <dbReference type="ARBA" id="ARBA00049307"/>
    </source>
</evidence>
<dbReference type="GO" id="GO:0008295">
    <property type="term" value="P:spermidine biosynthetic process"/>
    <property type="evidence" value="ECO:0007669"/>
    <property type="project" value="TreeGrafter"/>
</dbReference>